<comment type="caution">
    <text evidence="1">The sequence shown here is derived from an EMBL/GenBank/DDBJ whole genome shotgun (WGS) entry which is preliminary data.</text>
</comment>
<name>A0AAE4YDE4_9RHOB</name>
<sequence>MTWAPVCAPGSQRLAEGCPIRDGHGCRVMGIEWHGITWFNGLSRPASGKTLQVPSRA</sequence>
<gene>
    <name evidence="1" type="ORF">GV832_17620</name>
</gene>
<protein>
    <submittedName>
        <fullName evidence="1">Uncharacterized protein</fullName>
    </submittedName>
</protein>
<dbReference type="AlphaFoldDB" id="A0AAE4YDE4"/>
<accession>A0AAE4YDE4</accession>
<proteinExistence type="predicted"/>
<evidence type="ECO:0000313" key="2">
    <source>
        <dbReference type="Proteomes" id="UP001193501"/>
    </source>
</evidence>
<dbReference type="Proteomes" id="UP001193501">
    <property type="component" value="Unassembled WGS sequence"/>
</dbReference>
<organism evidence="1 2">
    <name type="scientific">Stagnihabitans tardus</name>
    <dbReference type="NCBI Taxonomy" id="2699202"/>
    <lineage>
        <taxon>Bacteria</taxon>
        <taxon>Pseudomonadati</taxon>
        <taxon>Pseudomonadota</taxon>
        <taxon>Alphaproteobacteria</taxon>
        <taxon>Rhodobacterales</taxon>
        <taxon>Paracoccaceae</taxon>
        <taxon>Stagnihabitans</taxon>
    </lineage>
</organism>
<dbReference type="EMBL" id="JAABNR010000022">
    <property type="protein sequence ID" value="NBZ89411.1"/>
    <property type="molecule type" value="Genomic_DNA"/>
</dbReference>
<evidence type="ECO:0000313" key="1">
    <source>
        <dbReference type="EMBL" id="NBZ89411.1"/>
    </source>
</evidence>
<keyword evidence="2" id="KW-1185">Reference proteome</keyword>
<reference evidence="1" key="1">
    <citation type="submission" date="2020-01" db="EMBL/GenBank/DDBJ databases">
        <authorList>
            <person name="Chen W.-M."/>
        </authorList>
    </citation>
    <scope>NUCLEOTIDE SEQUENCE</scope>
    <source>
        <strain evidence="1">CYK-10</strain>
    </source>
</reference>
<dbReference type="RefSeq" id="WP_168776210.1">
    <property type="nucleotide sequence ID" value="NZ_JAABNR010000022.1"/>
</dbReference>